<name>A0A098EE29_9ZZZZ</name>
<feature type="domain" description="Aldehyde dehydrogenase" evidence="3">
    <location>
        <begin position="15"/>
        <end position="478"/>
    </location>
</feature>
<dbReference type="Gene3D" id="3.40.309.10">
    <property type="entry name" value="Aldehyde Dehydrogenase, Chain A, domain 2"/>
    <property type="match status" value="1"/>
</dbReference>
<evidence type="ECO:0000313" key="4">
    <source>
        <dbReference type="EMBL" id="CEG13739.1"/>
    </source>
</evidence>
<dbReference type="Gene3D" id="3.40.605.10">
    <property type="entry name" value="Aldehyde Dehydrogenase, Chain A, domain 1"/>
    <property type="match status" value="1"/>
</dbReference>
<reference evidence="4" key="1">
    <citation type="submission" date="2014-09" db="EMBL/GenBank/DDBJ databases">
        <authorList>
            <person name="Probst J Alexander"/>
        </authorList>
    </citation>
    <scope>NUCLEOTIDE SEQUENCE</scope>
</reference>
<dbReference type="InterPro" id="IPR016163">
    <property type="entry name" value="Ald_DH_C"/>
</dbReference>
<organism evidence="4">
    <name type="scientific">groundwater metagenome</name>
    <dbReference type="NCBI Taxonomy" id="717931"/>
    <lineage>
        <taxon>unclassified sequences</taxon>
        <taxon>metagenomes</taxon>
        <taxon>ecological metagenomes</taxon>
    </lineage>
</organism>
<dbReference type="FunFam" id="3.40.605.10:FF:000007">
    <property type="entry name" value="NAD/NADP-dependent betaine aldehyde dehydrogenase"/>
    <property type="match status" value="1"/>
</dbReference>
<gene>
    <name evidence="4" type="primary">aldHT</name>
    <name evidence="4" type="ORF">MSIBF_A460003</name>
</gene>
<dbReference type="EC" id="1.2.1.5" evidence="4"/>
<evidence type="ECO:0000256" key="2">
    <source>
        <dbReference type="ARBA" id="ARBA00023002"/>
    </source>
</evidence>
<dbReference type="PANTHER" id="PTHR11699">
    <property type="entry name" value="ALDEHYDE DEHYDROGENASE-RELATED"/>
    <property type="match status" value="1"/>
</dbReference>
<dbReference type="InterPro" id="IPR016161">
    <property type="entry name" value="Ald_DH/histidinol_DH"/>
</dbReference>
<dbReference type="Pfam" id="PF00171">
    <property type="entry name" value="Aldedh"/>
    <property type="match status" value="1"/>
</dbReference>
<keyword evidence="2 4" id="KW-0560">Oxidoreductase</keyword>
<comment type="similarity">
    <text evidence="1">Belongs to the aldehyde dehydrogenase family.</text>
</comment>
<sequence length="499" mass="54547">MEKYYNLINGKLVEPSTNKYFENINPANRTDVIGLFPMSSPEDINIAVDAARNALVLWAGMTPPKKGRLIFEAGRLLIENKEKLAKVIVREMGKTMPEALGDIQSSADVAYFMAGEGRRLYGQTTFSELDKRWALTKRIPVGVCGLITAWNAPMAIITWKLFPALICGNTVVLKPSEDTPLTAHLLGEILKKAGFPDGVINIVYGIGPETGKALVENNDVELISFTGSTSVGKAISTECGKKLKKCSLELGGKNGLIVMDDANIDVAVQAVASGAFSTAGQRCASTSRVFVHTNVYDEFMVKLVKKTKEMKVGIGSDPDTKICPIINEKQLKRIKNYVDEAQKNGAKLILGGNVLTEGFYGKGNFIEPTIFTDVDIESRLAQEEIFGPVLVVFKVYSLDEGIKMLNDVSYGLTASIFTSRINDAMFALDLIQTGVCYINAPTFGSEVHMPFGGLKNSGNGNREPGTQAMDVFSEWKTIYIDYSDTSQNSQFREKSCICK</sequence>
<dbReference type="InterPro" id="IPR015590">
    <property type="entry name" value="Aldehyde_DH_dom"/>
</dbReference>
<dbReference type="AlphaFoldDB" id="A0A098EE29"/>
<proteinExistence type="inferred from homology"/>
<accession>A0A098EE29</accession>
<dbReference type="GO" id="GO:0004030">
    <property type="term" value="F:aldehyde dehydrogenase [NAD(P)+] activity"/>
    <property type="evidence" value="ECO:0007669"/>
    <property type="project" value="UniProtKB-EC"/>
</dbReference>
<evidence type="ECO:0000259" key="3">
    <source>
        <dbReference type="Pfam" id="PF00171"/>
    </source>
</evidence>
<protein>
    <submittedName>
        <fullName evidence="4">Aldehyde dehydrogenase, thermostable</fullName>
        <ecNumber evidence="4">1.2.1.5</ecNumber>
    </submittedName>
</protein>
<dbReference type="EMBL" id="CCXY01000401">
    <property type="protein sequence ID" value="CEG13739.1"/>
    <property type="molecule type" value="Genomic_DNA"/>
</dbReference>
<dbReference type="SUPFAM" id="SSF53720">
    <property type="entry name" value="ALDH-like"/>
    <property type="match status" value="1"/>
</dbReference>
<dbReference type="InterPro" id="IPR016162">
    <property type="entry name" value="Ald_DH_N"/>
</dbReference>
<evidence type="ECO:0000256" key="1">
    <source>
        <dbReference type="ARBA" id="ARBA00009986"/>
    </source>
</evidence>
<dbReference type="FunFam" id="3.40.309.10:FF:000009">
    <property type="entry name" value="Aldehyde dehydrogenase A"/>
    <property type="match status" value="1"/>
</dbReference>